<evidence type="ECO:0000313" key="4">
    <source>
        <dbReference type="Proteomes" id="UP001396334"/>
    </source>
</evidence>
<proteinExistence type="predicted"/>
<feature type="compositionally biased region" description="Polar residues" evidence="1">
    <location>
        <begin position="180"/>
        <end position="193"/>
    </location>
</feature>
<dbReference type="InterPro" id="IPR046796">
    <property type="entry name" value="Transposase_32_dom"/>
</dbReference>
<feature type="region of interest" description="Disordered" evidence="1">
    <location>
        <begin position="301"/>
        <end position="376"/>
    </location>
</feature>
<evidence type="ECO:0000313" key="3">
    <source>
        <dbReference type="EMBL" id="KAK9045939.1"/>
    </source>
</evidence>
<feature type="region of interest" description="Disordered" evidence="1">
    <location>
        <begin position="258"/>
        <end position="279"/>
    </location>
</feature>
<name>A0ABR2U8M1_9ROSI</name>
<gene>
    <name evidence="3" type="ORF">V6N11_051842</name>
</gene>
<feature type="compositionally biased region" description="Low complexity" evidence="1">
    <location>
        <begin position="140"/>
        <end position="166"/>
    </location>
</feature>
<feature type="domain" description="Putative plant transposon protein" evidence="2">
    <location>
        <begin position="6"/>
        <end position="100"/>
    </location>
</feature>
<protein>
    <recommendedName>
        <fullName evidence="2">Putative plant transposon protein domain-containing protein</fullName>
    </recommendedName>
</protein>
<dbReference type="EMBL" id="JBBPBN010000001">
    <property type="protein sequence ID" value="KAK9045939.1"/>
    <property type="molecule type" value="Genomic_DNA"/>
</dbReference>
<feature type="region of interest" description="Disordered" evidence="1">
    <location>
        <begin position="134"/>
        <end position="202"/>
    </location>
</feature>
<dbReference type="Pfam" id="PF20167">
    <property type="entry name" value="Transposase_32"/>
    <property type="match status" value="1"/>
</dbReference>
<dbReference type="Proteomes" id="UP001396334">
    <property type="component" value="Unassembled WGS sequence"/>
</dbReference>
<accession>A0ABR2U8M1</accession>
<keyword evidence="4" id="KW-1185">Reference proteome</keyword>
<reference evidence="3 4" key="1">
    <citation type="journal article" date="2024" name="G3 (Bethesda)">
        <title>Genome assembly of Hibiscus sabdariffa L. provides insights into metabolisms of medicinal natural products.</title>
        <authorList>
            <person name="Kim T."/>
        </authorList>
    </citation>
    <scope>NUCLEOTIDE SEQUENCE [LARGE SCALE GENOMIC DNA]</scope>
    <source>
        <strain evidence="3">TK-2024</strain>
        <tissue evidence="3">Old leaves</tissue>
    </source>
</reference>
<comment type="caution">
    <text evidence="3">The sequence shown here is derived from an EMBL/GenBank/DDBJ whole genome shotgun (WGS) entry which is preliminary data.</text>
</comment>
<feature type="compositionally biased region" description="Low complexity" evidence="1">
    <location>
        <begin position="320"/>
        <end position="340"/>
    </location>
</feature>
<evidence type="ECO:0000259" key="2">
    <source>
        <dbReference type="Pfam" id="PF20167"/>
    </source>
</evidence>
<organism evidence="3 4">
    <name type="scientific">Hibiscus sabdariffa</name>
    <name type="common">roselle</name>
    <dbReference type="NCBI Taxonomy" id="183260"/>
    <lineage>
        <taxon>Eukaryota</taxon>
        <taxon>Viridiplantae</taxon>
        <taxon>Streptophyta</taxon>
        <taxon>Embryophyta</taxon>
        <taxon>Tracheophyta</taxon>
        <taxon>Spermatophyta</taxon>
        <taxon>Magnoliopsida</taxon>
        <taxon>eudicotyledons</taxon>
        <taxon>Gunneridae</taxon>
        <taxon>Pentapetalae</taxon>
        <taxon>rosids</taxon>
        <taxon>malvids</taxon>
        <taxon>Malvales</taxon>
        <taxon>Malvaceae</taxon>
        <taxon>Malvoideae</taxon>
        <taxon>Hibiscus</taxon>
    </lineage>
</organism>
<sequence>MRTRHQMEYQRKNPKTINRPHLQPEAKLWNIFVKWNLMPTSHNQTVDRTRLVLINAIITGYQFNVGEVIAQEISAACQNDKGILAFPCSIFVLCKRALVPTRSGDKYTSEKPGWTRKEYMWKMEVADATPIQMVMPTPPASEQAEPSAPAGAQPSPAATPQATPATSPAPTPAATPATPDSRQSTPDSPLGSTPTPPARSEEAVPIHILQLRNQLQRIEARQLQYIEETKVFHNFLINFLCFQFPSATAFFHTQPTTTQPANFSASTHQNSTPIQSEGVDNTEKVNLSSDDENGIFDWHTPIEHHGPTYPTPRMADVSRSSTTQKSPTPTPTVREVTPLLTSPPVHTARRRGKTPAGQIMLSDRSSNPDIADQPPARGRGDIMSSLLIVITTTAHAFQLNTLSNLLIPLFLIQFKTVFLFSTFPIGCKGVVLGLHHMVKKKLHFEESMIQGFYEIMWAGERIHKKQQILEKGSCVDVALDQRPEPTQAED</sequence>
<evidence type="ECO:0000256" key="1">
    <source>
        <dbReference type="SAM" id="MobiDB-lite"/>
    </source>
</evidence>